<evidence type="ECO:0000256" key="14">
    <source>
        <dbReference type="ARBA" id="ARBA00045611"/>
    </source>
</evidence>
<comment type="function">
    <text evidence="14">Involved in the transfer of neutral lipids, including cholesteryl ester and triglyceride, among lipoprotein particles. Allows the net movement of cholesteryl ester from high density lipoproteins/HDL to triglyceride-rich very low density lipoproteins/VLDL, and the equimolar transport of triglyceride from VLDL to HDL. Regulates the reverse cholesterol transport, by which excess cholesterol is removed from peripheral tissues and returned to the liver for elimination.</text>
</comment>
<reference evidence="19" key="1">
    <citation type="submission" date="2021-06" db="EMBL/GenBank/DDBJ databases">
        <authorList>
            <consortium name="Wellcome Sanger Institute Data Sharing"/>
        </authorList>
    </citation>
    <scope>NUCLEOTIDE SEQUENCE [LARGE SCALE GENOMIC DNA]</scope>
</reference>
<dbReference type="PANTHER" id="PTHR47616:SF1">
    <property type="entry name" value="CHOLESTERYL ESTER TRANSFER PROTEIN"/>
    <property type="match status" value="1"/>
</dbReference>
<evidence type="ECO:0000256" key="4">
    <source>
        <dbReference type="ARBA" id="ARBA00007292"/>
    </source>
</evidence>
<gene>
    <name evidence="19" type="primary">CETP</name>
    <name evidence="19" type="synonym">cetp</name>
</gene>
<dbReference type="GO" id="GO:0070328">
    <property type="term" value="P:triglyceride homeostasis"/>
    <property type="evidence" value="ECO:0007669"/>
    <property type="project" value="TreeGrafter"/>
</dbReference>
<evidence type="ECO:0000256" key="5">
    <source>
        <dbReference type="ARBA" id="ARBA00022354"/>
    </source>
</evidence>
<evidence type="ECO:0000256" key="13">
    <source>
        <dbReference type="ARBA" id="ARBA00023221"/>
    </source>
</evidence>
<keyword evidence="9 15" id="KW-0445">Lipid transport</keyword>
<keyword evidence="15" id="KW-0732">Signal</keyword>
<dbReference type="GO" id="GO:0015485">
    <property type="term" value="F:cholesterol binding"/>
    <property type="evidence" value="ECO:0007669"/>
    <property type="project" value="TreeGrafter"/>
</dbReference>
<dbReference type="GO" id="GO:0055091">
    <property type="term" value="P:phospholipid homeostasis"/>
    <property type="evidence" value="ECO:0007669"/>
    <property type="project" value="TreeGrafter"/>
</dbReference>
<dbReference type="GO" id="GO:0017129">
    <property type="term" value="F:triglyceride binding"/>
    <property type="evidence" value="ECO:0007669"/>
    <property type="project" value="TreeGrafter"/>
</dbReference>
<dbReference type="SMR" id="A0A8C4X6T9"/>
<name>A0A8C4X6T9_ERPCA</name>
<evidence type="ECO:0000259" key="18">
    <source>
        <dbReference type="SMART" id="SM00329"/>
    </source>
</evidence>
<dbReference type="PANTHER" id="PTHR47616">
    <property type="entry name" value="CHOLESTERYL ESTER TRANSFER PROTEIN"/>
    <property type="match status" value="1"/>
</dbReference>
<dbReference type="GO" id="GO:0034374">
    <property type="term" value="P:low-density lipoprotein particle remodeling"/>
    <property type="evidence" value="ECO:0007669"/>
    <property type="project" value="TreeGrafter"/>
</dbReference>
<comment type="similarity">
    <text evidence="4 15">Belongs to the BPI/LBP/Plunc superfamily. BPI/LBP family.</text>
</comment>
<sequence>MLLCLTLLSLVCGLLACDTETDATDSFKSTGIVCRITRPAALVLNEQTTQVIQAAFKHAKYPDMKGEKSVMFIGKVSYGLNNLEIFNLSIGKSEVDLIQDSVIKVDIHNVRASFKGTLYYGYRGWLVNVSHSVDFEIESHIDLQVNTRLYCGEANRVAADTSDCYLTFHQLLLHLQGDKQPSWIKRLFTDFVSYTVRLVIKSQICKEINNLANILAEFIQQRAGLFLSSGDIGVDISVTNSPVLTADHIESHHKGLLLYKNVTSVIEESVFSPDLLTESRMLYFWISDQVLRSLVMAAYDDQRLVQLIMGQELKDLFRNHHTRGILQKIFSSEDPEAKLWSLTTPQLSVSPLGTIVRTLTAVEIRTNSSQPEAHRLYFETDIEVIVQASYSSKKLFLDAKPAQITIQNLSTSNRDQQGEDEDMDYFKELVQKIGIPKVVSYLENGLTELMNRNGLHLFEIINPQVITEKGYVIIQLDFGFPHHLLVDFLKRAL</sequence>
<reference evidence="19" key="3">
    <citation type="submission" date="2025-09" db="UniProtKB">
        <authorList>
            <consortium name="Ensembl"/>
        </authorList>
    </citation>
    <scope>IDENTIFICATION</scope>
</reference>
<comment type="subcellular location">
    <subcellularLocation>
        <location evidence="15">Secreted</location>
    </subcellularLocation>
    <text evidence="15">Secreted in plasma.</text>
</comment>
<dbReference type="RefSeq" id="XP_028665203.1">
    <property type="nucleotide sequence ID" value="XM_028809370.2"/>
</dbReference>
<keyword evidence="6 15" id="KW-0813">Transport</keyword>
<feature type="chain" id="PRO_5034425185" description="Cholesteryl ester transfer protein" evidence="15">
    <location>
        <begin position="17"/>
        <end position="493"/>
    </location>
</feature>
<dbReference type="GO" id="GO:0034197">
    <property type="term" value="P:triglyceride transport"/>
    <property type="evidence" value="ECO:0007669"/>
    <property type="project" value="UniProtKB-UniRule"/>
</dbReference>
<comment type="catalytic activity">
    <reaction evidence="1">
        <text>cholesteryl (9Z-octadecenoate)(in) = cholesteryl (9Z-octadecenoate)(out)</text>
        <dbReference type="Rhea" id="RHEA:43348"/>
        <dbReference type="ChEBI" id="CHEBI:46898"/>
    </reaction>
</comment>
<dbReference type="SMART" id="SM00328">
    <property type="entry name" value="BPI1"/>
    <property type="match status" value="1"/>
</dbReference>
<evidence type="ECO:0000259" key="17">
    <source>
        <dbReference type="SMART" id="SM00328"/>
    </source>
</evidence>
<dbReference type="AlphaFoldDB" id="A0A8C4X6T9"/>
<evidence type="ECO:0000256" key="7">
    <source>
        <dbReference type="ARBA" id="ARBA00022525"/>
    </source>
</evidence>
<evidence type="ECO:0000256" key="1">
    <source>
        <dbReference type="ARBA" id="ARBA00000222"/>
    </source>
</evidence>
<feature type="domain" description="Lipid-binding serum glycoprotein N-terminal" evidence="17">
    <location>
        <begin position="35"/>
        <end position="262"/>
    </location>
</feature>
<dbReference type="SMART" id="SM00329">
    <property type="entry name" value="BPI2"/>
    <property type="match status" value="1"/>
</dbReference>
<dbReference type="Ensembl" id="ENSECRT00000009938.1">
    <property type="protein sequence ID" value="ENSECRP00000009773.1"/>
    <property type="gene ID" value="ENSECRG00000006548.1"/>
</dbReference>
<evidence type="ECO:0000256" key="3">
    <source>
        <dbReference type="ARBA" id="ARBA00001417"/>
    </source>
</evidence>
<dbReference type="GO" id="GO:0043691">
    <property type="term" value="P:reverse cholesterol transport"/>
    <property type="evidence" value="ECO:0007669"/>
    <property type="project" value="InterPro"/>
</dbReference>
<dbReference type="GeneID" id="114657504"/>
<keyword evidence="7 15" id="KW-0964">Secreted</keyword>
<keyword evidence="16" id="KW-1015">Disulfide bond</keyword>
<feature type="disulfide bond" evidence="16">
    <location>
        <begin position="164"/>
        <end position="205"/>
    </location>
</feature>
<dbReference type="GO" id="GO:0034372">
    <property type="term" value="P:very-low-density lipoprotein particle remodeling"/>
    <property type="evidence" value="ECO:0007669"/>
    <property type="project" value="UniProtKB-UniRule"/>
</dbReference>
<dbReference type="CDD" id="cd00025">
    <property type="entry name" value="BPI1"/>
    <property type="match status" value="1"/>
</dbReference>
<accession>A0A8C4X6T9</accession>
<evidence type="ECO:0000256" key="6">
    <source>
        <dbReference type="ARBA" id="ARBA00022448"/>
    </source>
</evidence>
<keyword evidence="8 15" id="KW-0153">Cholesterol metabolism</keyword>
<reference evidence="19" key="2">
    <citation type="submission" date="2025-08" db="UniProtKB">
        <authorList>
            <consortium name="Ensembl"/>
        </authorList>
    </citation>
    <scope>IDENTIFICATION</scope>
</reference>
<evidence type="ECO:0000313" key="19">
    <source>
        <dbReference type="Ensembl" id="ENSECRP00000009773.1"/>
    </source>
</evidence>
<evidence type="ECO:0000256" key="10">
    <source>
        <dbReference type="ARBA" id="ARBA00023098"/>
    </source>
</evidence>
<comment type="catalytic activity">
    <reaction evidence="2">
        <text>cholesteryl (9Z,12Z)-octadecadienoate(in) = cholesteryl (9Z,12Z)-octadecadienoate(out)</text>
        <dbReference type="Rhea" id="RHEA:43356"/>
        <dbReference type="ChEBI" id="CHEBI:41509"/>
    </reaction>
</comment>
<dbReference type="Proteomes" id="UP000694620">
    <property type="component" value="Chromosome 9"/>
</dbReference>
<dbReference type="GO" id="GO:0120020">
    <property type="term" value="F:cholesterol transfer activity"/>
    <property type="evidence" value="ECO:0007669"/>
    <property type="project" value="InterPro"/>
</dbReference>
<dbReference type="InterPro" id="IPR017943">
    <property type="entry name" value="Bactericidal_perm-incr_a/b_dom"/>
</dbReference>
<proteinExistence type="inferred from homology"/>
<evidence type="ECO:0000256" key="12">
    <source>
        <dbReference type="ARBA" id="ARBA00023180"/>
    </source>
</evidence>
<dbReference type="SUPFAM" id="SSF55394">
    <property type="entry name" value="Bactericidal permeability-increasing protein, BPI"/>
    <property type="match status" value="2"/>
</dbReference>
<evidence type="ECO:0000313" key="20">
    <source>
        <dbReference type="Proteomes" id="UP000694620"/>
    </source>
</evidence>
<dbReference type="OrthoDB" id="9940758at2759"/>
<dbReference type="PIRSF" id="PIRSF037185">
    <property type="entry name" value="Cholesteryl_ester_transf"/>
    <property type="match status" value="1"/>
</dbReference>
<dbReference type="GO" id="GO:0031210">
    <property type="term" value="F:phosphatidylcholine binding"/>
    <property type="evidence" value="ECO:0007669"/>
    <property type="project" value="TreeGrafter"/>
</dbReference>
<feature type="domain" description="Lipid-binding serum glycoprotein C-terminal" evidence="18">
    <location>
        <begin position="276"/>
        <end position="476"/>
    </location>
</feature>
<evidence type="ECO:0000256" key="11">
    <source>
        <dbReference type="ARBA" id="ARBA00023166"/>
    </source>
</evidence>
<dbReference type="GeneTree" id="ENSGT01100000263546"/>
<dbReference type="InterPro" id="IPR017942">
    <property type="entry name" value="Lipid-bd_serum_glycop_N"/>
</dbReference>
<keyword evidence="12" id="KW-0325">Glycoprotein</keyword>
<keyword evidence="20" id="KW-1185">Reference proteome</keyword>
<dbReference type="GO" id="GO:0046470">
    <property type="term" value="P:phosphatidylcholine metabolic process"/>
    <property type="evidence" value="ECO:0007669"/>
    <property type="project" value="TreeGrafter"/>
</dbReference>
<dbReference type="Gene3D" id="3.15.20.10">
    <property type="entry name" value="Bactericidal permeability-increasing protein, domain 2"/>
    <property type="match status" value="1"/>
</dbReference>
<dbReference type="GO" id="GO:0042632">
    <property type="term" value="P:cholesterol homeostasis"/>
    <property type="evidence" value="ECO:0007669"/>
    <property type="project" value="TreeGrafter"/>
</dbReference>
<dbReference type="GO" id="GO:0034364">
    <property type="term" value="C:high-density lipoprotein particle"/>
    <property type="evidence" value="ECO:0007669"/>
    <property type="project" value="UniProtKB-UniRule"/>
</dbReference>
<dbReference type="Gene3D" id="3.15.10.10">
    <property type="entry name" value="Bactericidal permeability-increasing protein, domain 1"/>
    <property type="match status" value="1"/>
</dbReference>
<dbReference type="InterPro" id="IPR001124">
    <property type="entry name" value="Lipid-bd_serum_glycop_C"/>
</dbReference>
<dbReference type="CTD" id="1071"/>
<comment type="catalytic activity">
    <reaction evidence="3">
        <text>1,2,3-tri-(9Z-octadecenoyl)-glycerol(in) = 1,2,3-tri-(9Z-octadecenoyl)-glycerol(out)</text>
        <dbReference type="Rhea" id="RHEA:43352"/>
        <dbReference type="ChEBI" id="CHEBI:53753"/>
    </reaction>
</comment>
<dbReference type="InterPro" id="IPR017130">
    <property type="entry name" value="Cholesteryl_ester_transfer"/>
</dbReference>
<keyword evidence="10 15" id="KW-0443">Lipid metabolism</keyword>
<feature type="signal peptide" evidence="15">
    <location>
        <begin position="1"/>
        <end position="16"/>
    </location>
</feature>
<protein>
    <recommendedName>
        <fullName evidence="5 15">Cholesteryl ester transfer protein</fullName>
    </recommendedName>
</protein>
<evidence type="ECO:0000256" key="2">
    <source>
        <dbReference type="ARBA" id="ARBA00001140"/>
    </source>
</evidence>
<dbReference type="GO" id="GO:0034375">
    <property type="term" value="P:high-density lipoprotein particle remodeling"/>
    <property type="evidence" value="ECO:0007669"/>
    <property type="project" value="UniProtKB-UniRule"/>
</dbReference>
<dbReference type="GO" id="GO:0008203">
    <property type="term" value="P:cholesterol metabolic process"/>
    <property type="evidence" value="ECO:0007669"/>
    <property type="project" value="UniProtKB-UniRule"/>
</dbReference>
<organism evidence="19 20">
    <name type="scientific">Erpetoichthys calabaricus</name>
    <name type="common">Rope fish</name>
    <name type="synonym">Calamoichthys calabaricus</name>
    <dbReference type="NCBI Taxonomy" id="27687"/>
    <lineage>
        <taxon>Eukaryota</taxon>
        <taxon>Metazoa</taxon>
        <taxon>Chordata</taxon>
        <taxon>Craniata</taxon>
        <taxon>Vertebrata</taxon>
        <taxon>Euteleostomi</taxon>
        <taxon>Actinopterygii</taxon>
        <taxon>Polypteriformes</taxon>
        <taxon>Polypteridae</taxon>
        <taxon>Erpetoichthys</taxon>
    </lineage>
</organism>
<dbReference type="Pfam" id="PF01273">
    <property type="entry name" value="LBP_BPI_CETP"/>
    <property type="match status" value="1"/>
</dbReference>
<evidence type="ECO:0000256" key="9">
    <source>
        <dbReference type="ARBA" id="ARBA00023055"/>
    </source>
</evidence>
<dbReference type="GO" id="GO:0006641">
    <property type="term" value="P:triglyceride metabolic process"/>
    <property type="evidence" value="ECO:0007669"/>
    <property type="project" value="TreeGrafter"/>
</dbReference>
<evidence type="ECO:0000256" key="16">
    <source>
        <dbReference type="PIRSR" id="PIRSR037185-50"/>
    </source>
</evidence>
<evidence type="ECO:0000256" key="15">
    <source>
        <dbReference type="PIRNR" id="PIRNR037185"/>
    </source>
</evidence>
<keyword evidence="13 15" id="KW-0753">Steroid metabolism</keyword>
<keyword evidence="11" id="KW-1207">Sterol metabolism</keyword>
<evidence type="ECO:0000256" key="8">
    <source>
        <dbReference type="ARBA" id="ARBA00022548"/>
    </source>
</evidence>
<dbReference type="GO" id="GO:0005548">
    <property type="term" value="F:phospholipid transporter activity"/>
    <property type="evidence" value="ECO:0007669"/>
    <property type="project" value="TreeGrafter"/>
</dbReference>